<keyword evidence="3" id="KW-1185">Reference proteome</keyword>
<organism evidence="1">
    <name type="scientific">Guillardia theta (strain CCMP2712)</name>
    <name type="common">Cryptophyte</name>
    <dbReference type="NCBI Taxonomy" id="905079"/>
    <lineage>
        <taxon>Eukaryota</taxon>
        <taxon>Cryptophyceae</taxon>
        <taxon>Pyrenomonadales</taxon>
        <taxon>Geminigeraceae</taxon>
        <taxon>Guillardia</taxon>
    </lineage>
</organism>
<dbReference type="EnsemblProtists" id="EKX51445">
    <property type="protein sequence ID" value="EKX51445"/>
    <property type="gene ID" value="GUITHDRAFT_150908"/>
</dbReference>
<gene>
    <name evidence="1" type="ORF">GUITHDRAFT_150908</name>
</gene>
<reference evidence="3" key="2">
    <citation type="submission" date="2012-11" db="EMBL/GenBank/DDBJ databases">
        <authorList>
            <person name="Kuo A."/>
            <person name="Curtis B.A."/>
            <person name="Tanifuji G."/>
            <person name="Burki F."/>
            <person name="Gruber A."/>
            <person name="Irimia M."/>
            <person name="Maruyama S."/>
            <person name="Arias M.C."/>
            <person name="Ball S.G."/>
            <person name="Gile G.H."/>
            <person name="Hirakawa Y."/>
            <person name="Hopkins J.F."/>
            <person name="Rensing S.A."/>
            <person name="Schmutz J."/>
            <person name="Symeonidi A."/>
            <person name="Elias M."/>
            <person name="Eveleigh R.J."/>
            <person name="Herman E.K."/>
            <person name="Klute M.J."/>
            <person name="Nakayama T."/>
            <person name="Obornik M."/>
            <person name="Reyes-Prieto A."/>
            <person name="Armbrust E.V."/>
            <person name="Aves S.J."/>
            <person name="Beiko R.G."/>
            <person name="Coutinho P."/>
            <person name="Dacks J.B."/>
            <person name="Durnford D.G."/>
            <person name="Fast N.M."/>
            <person name="Green B.R."/>
            <person name="Grisdale C."/>
            <person name="Hempe F."/>
            <person name="Henrissat B."/>
            <person name="Hoppner M.P."/>
            <person name="Ishida K.-I."/>
            <person name="Kim E."/>
            <person name="Koreny L."/>
            <person name="Kroth P.G."/>
            <person name="Liu Y."/>
            <person name="Malik S.-B."/>
            <person name="Maier U.G."/>
            <person name="McRose D."/>
            <person name="Mock T."/>
            <person name="Neilson J.A."/>
            <person name="Onodera N.T."/>
            <person name="Poole A.M."/>
            <person name="Pritham E.J."/>
            <person name="Richards T.A."/>
            <person name="Rocap G."/>
            <person name="Roy S.W."/>
            <person name="Sarai C."/>
            <person name="Schaack S."/>
            <person name="Shirato S."/>
            <person name="Slamovits C.H."/>
            <person name="Spencer D.F."/>
            <person name="Suzuki S."/>
            <person name="Worden A.Z."/>
            <person name="Zauner S."/>
            <person name="Barry K."/>
            <person name="Bell C."/>
            <person name="Bharti A.K."/>
            <person name="Crow J.A."/>
            <person name="Grimwood J."/>
            <person name="Kramer R."/>
            <person name="Lindquist E."/>
            <person name="Lucas S."/>
            <person name="Salamov A."/>
            <person name="McFadden G.I."/>
            <person name="Lane C.E."/>
            <person name="Keeling P.J."/>
            <person name="Gray M.W."/>
            <person name="Grigoriev I.V."/>
            <person name="Archibald J.M."/>
        </authorList>
    </citation>
    <scope>NUCLEOTIDE SEQUENCE</scope>
    <source>
        <strain evidence="3">CCMP2712</strain>
    </source>
</reference>
<sequence>MDERVYRRQRSNVLRARCRITCNWDTEAQRRELGIRTSKHHQSTCYRMRYSEALRQIGKPELSRYHCDVSLIPHSRPVVVAWFRE</sequence>
<dbReference type="AlphaFoldDB" id="L1JTC2"/>
<dbReference type="Proteomes" id="UP000011087">
    <property type="component" value="Unassembled WGS sequence"/>
</dbReference>
<proteinExistence type="predicted"/>
<evidence type="ECO:0000313" key="1">
    <source>
        <dbReference type="EMBL" id="EKX51445.1"/>
    </source>
</evidence>
<dbReference type="EMBL" id="JH992975">
    <property type="protein sequence ID" value="EKX51445.1"/>
    <property type="molecule type" value="Genomic_DNA"/>
</dbReference>
<dbReference type="PaxDb" id="55529-EKX51445"/>
<name>L1JTC2_GUITC</name>
<dbReference type="RefSeq" id="XP_005838425.1">
    <property type="nucleotide sequence ID" value="XM_005838368.1"/>
</dbReference>
<dbReference type="GeneID" id="17308079"/>
<reference evidence="1 3" key="1">
    <citation type="journal article" date="2012" name="Nature">
        <title>Algal genomes reveal evolutionary mosaicism and the fate of nucleomorphs.</title>
        <authorList>
            <consortium name="DOE Joint Genome Institute"/>
            <person name="Curtis B.A."/>
            <person name="Tanifuji G."/>
            <person name="Burki F."/>
            <person name="Gruber A."/>
            <person name="Irimia M."/>
            <person name="Maruyama S."/>
            <person name="Arias M.C."/>
            <person name="Ball S.G."/>
            <person name="Gile G.H."/>
            <person name="Hirakawa Y."/>
            <person name="Hopkins J.F."/>
            <person name="Kuo A."/>
            <person name="Rensing S.A."/>
            <person name="Schmutz J."/>
            <person name="Symeonidi A."/>
            <person name="Elias M."/>
            <person name="Eveleigh R.J."/>
            <person name="Herman E.K."/>
            <person name="Klute M.J."/>
            <person name="Nakayama T."/>
            <person name="Obornik M."/>
            <person name="Reyes-Prieto A."/>
            <person name="Armbrust E.V."/>
            <person name="Aves S.J."/>
            <person name="Beiko R.G."/>
            <person name="Coutinho P."/>
            <person name="Dacks J.B."/>
            <person name="Durnford D.G."/>
            <person name="Fast N.M."/>
            <person name="Green B.R."/>
            <person name="Grisdale C.J."/>
            <person name="Hempel F."/>
            <person name="Henrissat B."/>
            <person name="Hoppner M.P."/>
            <person name="Ishida K."/>
            <person name="Kim E."/>
            <person name="Koreny L."/>
            <person name="Kroth P.G."/>
            <person name="Liu Y."/>
            <person name="Malik S.B."/>
            <person name="Maier U.G."/>
            <person name="McRose D."/>
            <person name="Mock T."/>
            <person name="Neilson J.A."/>
            <person name="Onodera N.T."/>
            <person name="Poole A.M."/>
            <person name="Pritham E.J."/>
            <person name="Richards T.A."/>
            <person name="Rocap G."/>
            <person name="Roy S.W."/>
            <person name="Sarai C."/>
            <person name="Schaack S."/>
            <person name="Shirato S."/>
            <person name="Slamovits C.H."/>
            <person name="Spencer D.F."/>
            <person name="Suzuki S."/>
            <person name="Worden A.Z."/>
            <person name="Zauner S."/>
            <person name="Barry K."/>
            <person name="Bell C."/>
            <person name="Bharti A.K."/>
            <person name="Crow J.A."/>
            <person name="Grimwood J."/>
            <person name="Kramer R."/>
            <person name="Lindquist E."/>
            <person name="Lucas S."/>
            <person name="Salamov A."/>
            <person name="McFadden G.I."/>
            <person name="Lane C.E."/>
            <person name="Keeling P.J."/>
            <person name="Gray M.W."/>
            <person name="Grigoriev I.V."/>
            <person name="Archibald J.M."/>
        </authorList>
    </citation>
    <scope>NUCLEOTIDE SEQUENCE</scope>
    <source>
        <strain evidence="1 3">CCMP2712</strain>
    </source>
</reference>
<evidence type="ECO:0000313" key="2">
    <source>
        <dbReference type="EnsemblProtists" id="EKX51445"/>
    </source>
</evidence>
<dbReference type="KEGG" id="gtt:GUITHDRAFT_150908"/>
<accession>L1JTC2</accession>
<evidence type="ECO:0000313" key="3">
    <source>
        <dbReference type="Proteomes" id="UP000011087"/>
    </source>
</evidence>
<reference evidence="2" key="3">
    <citation type="submission" date="2016-03" db="UniProtKB">
        <authorList>
            <consortium name="EnsemblProtists"/>
        </authorList>
    </citation>
    <scope>IDENTIFICATION</scope>
</reference>
<dbReference type="HOGENOM" id="CLU_2517344_0_0_1"/>
<protein>
    <submittedName>
        <fullName evidence="1 2">Uncharacterized protein</fullName>
    </submittedName>
</protein>